<keyword evidence="9" id="KW-1185">Reference proteome</keyword>
<evidence type="ECO:0000256" key="6">
    <source>
        <dbReference type="ARBA" id="ARBA00023141"/>
    </source>
</evidence>
<dbReference type="HOGENOM" id="CLU_057607_4_1_7"/>
<keyword evidence="7" id="KW-0963">Cytoplasm</keyword>
<name>F3YUN8_DESAF</name>
<keyword evidence="2 7" id="KW-0808">Transferase</keyword>
<gene>
    <name evidence="7" type="primary">aroK</name>
    <name evidence="8" type="ORF">Desaf_0640</name>
</gene>
<evidence type="ECO:0000313" key="9">
    <source>
        <dbReference type="Proteomes" id="UP000007844"/>
    </source>
</evidence>
<dbReference type="GO" id="GO:0009073">
    <property type="term" value="P:aromatic amino acid family biosynthetic process"/>
    <property type="evidence" value="ECO:0007669"/>
    <property type="project" value="UniProtKB-KW"/>
</dbReference>
<reference evidence="8 9" key="1">
    <citation type="journal article" date="2011" name="J. Bacteriol.">
        <title>Genome sequence of the mercury-methylating and pleomorphic Desulfovibrio africanus Strain Walvis Bay.</title>
        <authorList>
            <person name="Brown S.D."/>
            <person name="Wall J.D."/>
            <person name="Kucken A.M."/>
            <person name="Gilmour C.C."/>
            <person name="Podar M."/>
            <person name="Brandt C.C."/>
            <person name="Teshima H."/>
            <person name="Detter J.C."/>
            <person name="Han C.S."/>
            <person name="Land M.L."/>
            <person name="Lucas S."/>
            <person name="Han J."/>
            <person name="Pennacchio L."/>
            <person name="Nolan M."/>
            <person name="Pitluck S."/>
            <person name="Woyke T."/>
            <person name="Goodwin L."/>
            <person name="Palumbo A.V."/>
            <person name="Elias D.A."/>
        </authorList>
    </citation>
    <scope>NUCLEOTIDE SEQUENCE [LARGE SCALE GENOMIC DNA]</scope>
    <source>
        <strain evidence="8 9">Walvis Bay</strain>
    </source>
</reference>
<feature type="binding site" evidence="7">
    <location>
        <position position="125"/>
    </location>
    <ligand>
        <name>ATP</name>
        <dbReference type="ChEBI" id="CHEBI:30616"/>
    </ligand>
</feature>
<dbReference type="PRINTS" id="PR01100">
    <property type="entry name" value="SHIKIMTKNASE"/>
</dbReference>
<dbReference type="Proteomes" id="UP000007844">
    <property type="component" value="Chromosome"/>
</dbReference>
<evidence type="ECO:0000256" key="3">
    <source>
        <dbReference type="ARBA" id="ARBA00022741"/>
    </source>
</evidence>
<dbReference type="CDD" id="cd00464">
    <property type="entry name" value="SK"/>
    <property type="match status" value="1"/>
</dbReference>
<dbReference type="InterPro" id="IPR027417">
    <property type="entry name" value="P-loop_NTPase"/>
</dbReference>
<dbReference type="GO" id="GO:0008652">
    <property type="term" value="P:amino acid biosynthetic process"/>
    <property type="evidence" value="ECO:0007669"/>
    <property type="project" value="UniProtKB-KW"/>
</dbReference>
<dbReference type="GO" id="GO:0005829">
    <property type="term" value="C:cytosol"/>
    <property type="evidence" value="ECO:0007669"/>
    <property type="project" value="TreeGrafter"/>
</dbReference>
<accession>F3YUN8</accession>
<dbReference type="Pfam" id="PF01202">
    <property type="entry name" value="SKI"/>
    <property type="match status" value="1"/>
</dbReference>
<dbReference type="NCBIfam" id="NF040667">
    <property type="entry name" value="hom_kin_desulfo"/>
    <property type="match status" value="1"/>
</dbReference>
<proteinExistence type="inferred from homology"/>
<comment type="subcellular location">
    <subcellularLocation>
        <location evidence="7">Cytoplasm</location>
    </subcellularLocation>
</comment>
<keyword evidence="6 7" id="KW-0057">Aromatic amino acid biosynthesis</keyword>
<dbReference type="UniPathway" id="UPA00053">
    <property type="reaction ID" value="UER00088"/>
</dbReference>
<keyword evidence="5 7" id="KW-0067">ATP-binding</keyword>
<dbReference type="RefSeq" id="WP_014258830.1">
    <property type="nucleotide sequence ID" value="NC_016629.1"/>
</dbReference>
<comment type="catalytic activity">
    <reaction evidence="7">
        <text>shikimate + ATP = 3-phosphoshikimate + ADP + H(+)</text>
        <dbReference type="Rhea" id="RHEA:13121"/>
        <dbReference type="ChEBI" id="CHEBI:15378"/>
        <dbReference type="ChEBI" id="CHEBI:30616"/>
        <dbReference type="ChEBI" id="CHEBI:36208"/>
        <dbReference type="ChEBI" id="CHEBI:145989"/>
        <dbReference type="ChEBI" id="CHEBI:456216"/>
        <dbReference type="EC" id="2.7.1.71"/>
    </reaction>
</comment>
<keyword evidence="1 7" id="KW-0028">Amino-acid biosynthesis</keyword>
<comment type="cofactor">
    <cofactor evidence="7">
        <name>Mg(2+)</name>
        <dbReference type="ChEBI" id="CHEBI:18420"/>
    </cofactor>
    <text evidence="7">Binds 1 Mg(2+) ion per subunit.</text>
</comment>
<dbReference type="Gene3D" id="3.40.50.300">
    <property type="entry name" value="P-loop containing nucleotide triphosphate hydrolases"/>
    <property type="match status" value="1"/>
</dbReference>
<dbReference type="EC" id="2.7.1.71" evidence="7"/>
<evidence type="ECO:0000256" key="1">
    <source>
        <dbReference type="ARBA" id="ARBA00022605"/>
    </source>
</evidence>
<dbReference type="InterPro" id="IPR031322">
    <property type="entry name" value="Shikimate/glucono_kinase"/>
</dbReference>
<comment type="similarity">
    <text evidence="7">Belongs to the shikimate kinase family.</text>
</comment>
<feature type="binding site" evidence="7">
    <location>
        <position position="142"/>
    </location>
    <ligand>
        <name>substrate</name>
    </ligand>
</feature>
<dbReference type="EMBL" id="CP003221">
    <property type="protein sequence ID" value="EGJ48992.1"/>
    <property type="molecule type" value="Genomic_DNA"/>
</dbReference>
<dbReference type="HAMAP" id="MF_00109">
    <property type="entry name" value="Shikimate_kinase"/>
    <property type="match status" value="1"/>
</dbReference>
<feature type="binding site" evidence="7">
    <location>
        <position position="24"/>
    </location>
    <ligand>
        <name>Mg(2+)</name>
        <dbReference type="ChEBI" id="CHEBI:18420"/>
    </ligand>
</feature>
<evidence type="ECO:0000256" key="5">
    <source>
        <dbReference type="ARBA" id="ARBA00022840"/>
    </source>
</evidence>
<dbReference type="GO" id="GO:0004765">
    <property type="term" value="F:shikimate kinase activity"/>
    <property type="evidence" value="ECO:0007669"/>
    <property type="project" value="UniProtKB-UniRule"/>
</dbReference>
<dbReference type="GO" id="GO:0005524">
    <property type="term" value="F:ATP binding"/>
    <property type="evidence" value="ECO:0007669"/>
    <property type="project" value="UniProtKB-UniRule"/>
</dbReference>
<keyword evidence="7" id="KW-0460">Magnesium</keyword>
<sequence length="177" mass="19047">MSTAVHIPETICVSLIGMAGAGKSTLAPLLAHALGWPHMDTDQLVEAYMGGSLQEIYDAAGSEDFLALEERTVASVAASRMVLSTGGSVAYSPRAMARLRLLGPVIWLRISLPTFLARVGKADNRGFVRRAGLDLAGIYAERQPLYAQAADFVVDTDLHSPEECVRTVMDWLAAHYS</sequence>
<feature type="binding site" evidence="7">
    <location>
        <position position="42"/>
    </location>
    <ligand>
        <name>substrate</name>
    </ligand>
</feature>
<dbReference type="GO" id="GO:0000287">
    <property type="term" value="F:magnesium ion binding"/>
    <property type="evidence" value="ECO:0007669"/>
    <property type="project" value="UniProtKB-UniRule"/>
</dbReference>
<keyword evidence="4 7" id="KW-0418">Kinase</keyword>
<evidence type="ECO:0000256" key="2">
    <source>
        <dbReference type="ARBA" id="ARBA00022679"/>
    </source>
</evidence>
<dbReference type="PANTHER" id="PTHR21087">
    <property type="entry name" value="SHIKIMATE KINASE"/>
    <property type="match status" value="1"/>
</dbReference>
<dbReference type="PANTHER" id="PTHR21087:SF16">
    <property type="entry name" value="SHIKIMATE KINASE 1, CHLOROPLASTIC"/>
    <property type="match status" value="1"/>
</dbReference>
<evidence type="ECO:0000256" key="4">
    <source>
        <dbReference type="ARBA" id="ARBA00022777"/>
    </source>
</evidence>
<dbReference type="GO" id="GO:0009423">
    <property type="term" value="P:chorismate biosynthetic process"/>
    <property type="evidence" value="ECO:0007669"/>
    <property type="project" value="UniProtKB-UniRule"/>
</dbReference>
<comment type="function">
    <text evidence="7">Catalyzes the specific phosphorylation of the 3-hydroxyl group of shikimic acid using ATP as a cosubstrate.</text>
</comment>
<evidence type="ECO:0000313" key="8">
    <source>
        <dbReference type="EMBL" id="EGJ48992.1"/>
    </source>
</evidence>
<feature type="binding site" evidence="7">
    <location>
        <begin position="20"/>
        <end position="25"/>
    </location>
    <ligand>
        <name>ATP</name>
        <dbReference type="ChEBI" id="CHEBI:30616"/>
    </ligand>
</feature>
<comment type="pathway">
    <text evidence="7">Metabolic intermediate biosynthesis; chorismate biosynthesis; chorismate from D-erythrose 4-phosphate and phosphoenolpyruvate: step 5/7.</text>
</comment>
<dbReference type="eggNOG" id="COG0703">
    <property type="taxonomic scope" value="Bacteria"/>
</dbReference>
<comment type="caution">
    <text evidence="7">Lacks conserved residue(s) required for the propagation of feature annotation.</text>
</comment>
<protein>
    <recommendedName>
        <fullName evidence="7">Shikimate kinase</fullName>
        <shortName evidence="7">SK</shortName>
        <ecNumber evidence="7">2.7.1.71</ecNumber>
    </recommendedName>
</protein>
<comment type="subunit">
    <text evidence="7">Monomer.</text>
</comment>
<dbReference type="STRING" id="690850.Desaf_0640"/>
<dbReference type="InterPro" id="IPR000623">
    <property type="entry name" value="Shikimate_kinase/TSH1"/>
</dbReference>
<dbReference type="AlphaFoldDB" id="F3YUN8"/>
<organism evidence="8 9">
    <name type="scientific">Desulfocurvibacter africanus subsp. africanus str. Walvis Bay</name>
    <dbReference type="NCBI Taxonomy" id="690850"/>
    <lineage>
        <taxon>Bacteria</taxon>
        <taxon>Pseudomonadati</taxon>
        <taxon>Thermodesulfobacteriota</taxon>
        <taxon>Desulfovibrionia</taxon>
        <taxon>Desulfovibrionales</taxon>
        <taxon>Desulfovibrionaceae</taxon>
        <taxon>Desulfocurvibacter</taxon>
    </lineage>
</organism>
<keyword evidence="3 7" id="KW-0547">Nucleotide-binding</keyword>
<dbReference type="KEGG" id="daf:Desaf_0640"/>
<keyword evidence="7" id="KW-0479">Metal-binding</keyword>
<dbReference type="SUPFAM" id="SSF52540">
    <property type="entry name" value="P-loop containing nucleoside triphosphate hydrolases"/>
    <property type="match status" value="1"/>
</dbReference>
<evidence type="ECO:0000256" key="7">
    <source>
        <dbReference type="HAMAP-Rule" id="MF_00109"/>
    </source>
</evidence>
<feature type="binding site" evidence="7">
    <location>
        <position position="87"/>
    </location>
    <ligand>
        <name>substrate</name>
    </ligand>
</feature>